<reference evidence="7 8" key="2">
    <citation type="journal article" date="2013" name="Plant Physiol.">
        <title>A Nostoc punctiforme Sugar Transporter Necessary to Establish a Cyanobacterium-Plant Symbiosis.</title>
        <authorList>
            <person name="Ekman M."/>
            <person name="Picossi S."/>
            <person name="Campbell E.L."/>
            <person name="Meeks J.C."/>
            <person name="Flores E."/>
        </authorList>
    </citation>
    <scope>NUCLEOTIDE SEQUENCE [LARGE SCALE GENOMIC DNA]</scope>
    <source>
        <strain evidence="8">ATCC 29133 / PCC 73102</strain>
    </source>
</reference>
<dbReference type="Gene3D" id="3.40.366.10">
    <property type="entry name" value="Malonyl-Coenzyme A Acyl Carrier Protein, domain 2"/>
    <property type="match status" value="1"/>
</dbReference>
<dbReference type="InterPro" id="IPR036291">
    <property type="entry name" value="NAD(P)-bd_dom_sf"/>
</dbReference>
<dbReference type="Gene3D" id="3.40.50.720">
    <property type="entry name" value="NAD(P)-binding Rossmann-like Domain"/>
    <property type="match status" value="1"/>
</dbReference>
<name>B2J679_NOSP7</name>
<dbReference type="SUPFAM" id="SSF54637">
    <property type="entry name" value="Thioesterase/thiol ester dehydrase-isomerase"/>
    <property type="match status" value="1"/>
</dbReference>
<dbReference type="SMART" id="SM00822">
    <property type="entry name" value="PKS_KR"/>
    <property type="match status" value="1"/>
</dbReference>
<keyword evidence="7" id="KW-0012">Acyltransferase</keyword>
<evidence type="ECO:0000313" key="7">
    <source>
        <dbReference type="EMBL" id="ACC80779.1"/>
    </source>
</evidence>
<dbReference type="InterPro" id="IPR013968">
    <property type="entry name" value="PKS_KR"/>
</dbReference>
<protein>
    <submittedName>
        <fullName evidence="7">KR</fullName>
        <ecNumber evidence="7">2.3.1.39</ecNumber>
        <ecNumber evidence="7">2.3.1.94</ecNumber>
    </submittedName>
</protein>
<evidence type="ECO:0000313" key="8">
    <source>
        <dbReference type="Proteomes" id="UP000001191"/>
    </source>
</evidence>
<evidence type="ECO:0000256" key="2">
    <source>
        <dbReference type="ARBA" id="ARBA00022553"/>
    </source>
</evidence>
<dbReference type="InterPro" id="IPR029069">
    <property type="entry name" value="HotDog_dom_sf"/>
</dbReference>
<dbReference type="InterPro" id="IPR042104">
    <property type="entry name" value="PKS_dehydratase_sf"/>
</dbReference>
<keyword evidence="1" id="KW-0596">Phosphopantetheine</keyword>
<dbReference type="Proteomes" id="UP000001191">
    <property type="component" value="Chromosome"/>
</dbReference>
<dbReference type="Pfam" id="PF08659">
    <property type="entry name" value="KR"/>
    <property type="match status" value="1"/>
</dbReference>
<dbReference type="InterPro" id="IPR014030">
    <property type="entry name" value="Ketoacyl_synth_N"/>
</dbReference>
<sequence>MSYIAVPYQIHFEDTMAYGSHHYLTNFRFQCIAREHFFFGGLFNKETFQDVVILTQQGYSRNMAPVGLGERVVILLTFDEPTRSTTRLCFRVIREDGTPVCCGYQVLVFTSRITGELIPIPPVLVDYVLQNFGLIERLLDPPFAEKVVAGGKEIKKIFTPEVCELGKLITSRNLANDPSGVQIVDTYFLTLDKVNITKVNPLAQNKIVFTFPGQGAYDYQTLQTLYQNYPAKKSLFTKADELTQRYLGYSFLTLIQAQSNDEHQFLLQQCPDLDQIGILLTNIIIAELLIEQGLHPDILVGHSFGELTALTIGGVFDFETSVEIVCQRIQVLRNFASNIGGMMAIACGAQRLTELFSAIKKTALTVAVINHPQQIVLSGLYTELQQVESELVPLGISCTFLKSRYPFHSALLAPAVASFCSSLQQFSFQAPKIPVYSPINKAFYTANTDFPQTLAAHFIQVVNFSQAVKILQQQGVHSFIECGASRVLTKLVQKNLPSEPEAIAQSVMSDDRNIIEGLQHIVQTYSGQLSHPQPTPENNEKLHPVVDEAFEYGKWEIEPEEVTAFSSAALSSDSDTNGTNVPIAIVSMGCLLPGADSPQAYWRNIQDGVTGIVDLGLIDPSLVPDFMSDGSVIPEKTYTLLSGRINQVEYEKGIPYSLEEFNNLTRGQQLLAKALAQCLNPIHQQVSATKKVHCLLGSTADGIKEYDEALFAESLKYFVEKLDEPEQLRTTFSNSLQTLLGRKSGEHEFLAPDLCYKRVVQKFLGDGVKTLLLDAACASSLYTVDIGIKLLQNHESDLVLSGGVFAPGVAMNCLFAQFKGLSATGSRPFDATADGVVFSEGAAILALKRLPDAIAAGDRIHGIIRGVGTSSDGKSAAVNVPTKVGQVLACQRACENAQINPNTIQYIEAHATATPVGDGTEFKSLSEVFDKREANLPPIYLGSVKALIGHTGWVAGTASIIKVCQALKAQTIPRQYNYKSPNKDIELQGSCLSIPTTPLPWPNNIAGQPRRAAVNGFGFGGTNANLIIEAYDPSYHRQFSQRPNTHSLRRPLALVGIGTLFPSLNGLQENSVPDIQVKQFARETLQLPVKRRLLPDVTDRMDASQYLSVMATEKALRGLGEKALALQSRTGVVIGMPGKTGRGITVNERLFLDRLRRLLQSKPGHFSQSDIDFERLCQKLFTAIQQANSPSSPYTLIGSMPNITAGQVCNLFNFNGPNIVIDAGIDSLLETLRIAELMLMSHDCDLILAGSINGYVGHGAHTSGKDMPTGEAACILALTTIEIAQSHGFPILSTLDVNTSGIQESIVEVAGSNIPIDFYGATGVVEIARAVERVSQSREVVAVEWKSASQGQITFSPFPAPQETANEKYIGTQDINSQSLHQTPTHFYTPSLFPATVEKIAVPRPLEKRQILFLTDQPELWTALAQTQMLKDLNYIVACPANKAIADAIQIDLTSEDAIKATVQKLDFSRYDTIVAIKNLNAISDEQLISIDDSDSLLNLLFAVVRHSYPQLQTGDSALATLCLNAWKTGQLSPYTGLLAGFIKSVARELPKCICKSINTGAASIKDAWQQLDTELNSQPGKPVEVSYMNGDRQIFQLVSLAEVTKDHTPVLNQNSVVITTGGGRGVTAVLMEEVLQRFGCTVVLLGRTDLKSVPAEVLELDEADFAQYESRFYQEQLHRERSQKMPALKAQIEYYQAARELHHTLKHLSALPGRFEYVNVNITDVEAVNQVVAKVVKTYGRIDLVVHGAGIQTSKLLPKRTFTEFQRIIATKLSGLKNLYNACHQYAPNNKVHFHLLTSAFSYIGNDGQPDYGAANEFMNRFAAYMDSSLLTGSWSTIAWLGWAGIGMTRGSEYAVLSQERGLHAIQAEEGQQLFSLLLNGQATAPINVLLTEGEKNYYQIDVVTAQNNLSPGLAKLENKLANKTEENILITPREHIANTKKFSDERQWYVSIKTAPYLLDHLVNDVPTMPATFEQELAAQAAQALRPNLQLIAIENSKFSRFIKFFNEQEILLKTQATIVTEKNHETVIHVKLLSDFIHKNGTLLQKDCVHCEMDIRLAANTQAIVGRYETWNGFEGETIQEPYMNPNSPVRLKGMFDCINNIVIGSNRRRAKFRLKNTTQLRLTSDFCTPAILIDAMLRVATSSGDSNDPRAVFVPQGWKKITLTPDLNDWKLNQLHQELFLVGSNSQKTGDTLYCDWLQVMDANDRVLVLMEEAIGLQKSTQLARL</sequence>
<dbReference type="Pfam" id="PF16197">
    <property type="entry name" value="KAsynt_C_assoc"/>
    <property type="match status" value="1"/>
</dbReference>
<evidence type="ECO:0000259" key="5">
    <source>
        <dbReference type="PROSITE" id="PS52004"/>
    </source>
</evidence>
<dbReference type="eggNOG" id="COG1028">
    <property type="taxonomic scope" value="Bacteria"/>
</dbReference>
<feature type="active site" description="Proton acceptor; for dehydratase activity" evidence="4">
    <location>
        <position position="1963"/>
    </location>
</feature>
<dbReference type="Pfam" id="PF00109">
    <property type="entry name" value="ketoacyl-synt"/>
    <property type="match status" value="2"/>
</dbReference>
<dbReference type="EnsemblBacteria" id="ACC80779">
    <property type="protein sequence ID" value="ACC80779"/>
    <property type="gene ID" value="Npun_R2175"/>
</dbReference>
<dbReference type="InterPro" id="IPR014031">
    <property type="entry name" value="Ketoacyl_synth_C"/>
</dbReference>
<dbReference type="GO" id="GO:0005886">
    <property type="term" value="C:plasma membrane"/>
    <property type="evidence" value="ECO:0007669"/>
    <property type="project" value="TreeGrafter"/>
</dbReference>
<evidence type="ECO:0000256" key="4">
    <source>
        <dbReference type="PROSITE-ProRule" id="PRU01363"/>
    </source>
</evidence>
<dbReference type="Gene3D" id="3.40.47.10">
    <property type="match status" value="2"/>
</dbReference>
<reference evidence="8" key="1">
    <citation type="submission" date="2008-04" db="EMBL/GenBank/DDBJ databases">
        <title>Complete sequence of chromosome of Nostoc punctiforme ATCC 29133.</title>
        <authorList>
            <consortium name="US DOE Joint Genome Institute"/>
            <person name="Copeland A."/>
            <person name="Lucas S."/>
            <person name="Lapidus A."/>
            <person name="Glavina del Rio T."/>
            <person name="Dalin E."/>
            <person name="Tice H."/>
            <person name="Pitluck S."/>
            <person name="Chain P."/>
            <person name="Malfatti S."/>
            <person name="Shin M."/>
            <person name="Vergez L."/>
            <person name="Schmutz J."/>
            <person name="Larimer F."/>
            <person name="Land M."/>
            <person name="Hauser L."/>
            <person name="Kyrpides N."/>
            <person name="Kim E."/>
            <person name="Meeks J.C."/>
            <person name="Elhai J."/>
            <person name="Campbell E.L."/>
            <person name="Thiel T."/>
            <person name="Longmire J."/>
            <person name="Potts M."/>
            <person name="Atlas R."/>
        </authorList>
    </citation>
    <scope>NUCLEOTIDE SEQUENCE [LARGE SCALE GENOMIC DNA]</scope>
    <source>
        <strain evidence="8">ATCC 29133 / PCC 73102</strain>
    </source>
</reference>
<dbReference type="InterPro" id="IPR049900">
    <property type="entry name" value="PKS_mFAS_DH"/>
</dbReference>
<dbReference type="InterPro" id="IPR016036">
    <property type="entry name" value="Malonyl_transacylase_ACP-bd"/>
</dbReference>
<organism evidence="7 8">
    <name type="scientific">Nostoc punctiforme (strain ATCC 29133 / PCC 73102)</name>
    <dbReference type="NCBI Taxonomy" id="63737"/>
    <lineage>
        <taxon>Bacteria</taxon>
        <taxon>Bacillati</taxon>
        <taxon>Cyanobacteriota</taxon>
        <taxon>Cyanophyceae</taxon>
        <taxon>Nostocales</taxon>
        <taxon>Nostocaceae</taxon>
        <taxon>Nostoc</taxon>
    </lineage>
</organism>
<dbReference type="InterPro" id="IPR016039">
    <property type="entry name" value="Thiolase-like"/>
</dbReference>
<evidence type="ECO:0000259" key="6">
    <source>
        <dbReference type="PROSITE" id="PS52019"/>
    </source>
</evidence>
<dbReference type="Gene3D" id="3.30.70.250">
    <property type="entry name" value="Malonyl-CoA ACP transacylase, ACP-binding"/>
    <property type="match status" value="1"/>
</dbReference>
<dbReference type="Pfam" id="PF00698">
    <property type="entry name" value="Acyl_transf_1"/>
    <property type="match status" value="1"/>
</dbReference>
<dbReference type="SMART" id="SM00827">
    <property type="entry name" value="PKS_AT"/>
    <property type="match status" value="1"/>
</dbReference>
<dbReference type="SUPFAM" id="SSF53901">
    <property type="entry name" value="Thiolase-like"/>
    <property type="match status" value="3"/>
</dbReference>
<dbReference type="STRING" id="63737.Npun_R2175"/>
<dbReference type="PANTHER" id="PTHR43775">
    <property type="entry name" value="FATTY ACID SYNTHASE"/>
    <property type="match status" value="1"/>
</dbReference>
<dbReference type="SUPFAM" id="SSF52151">
    <property type="entry name" value="FabD/lysophospholipase-like"/>
    <property type="match status" value="1"/>
</dbReference>
<dbReference type="KEGG" id="npu:Npun_R2175"/>
<dbReference type="PROSITE" id="PS52019">
    <property type="entry name" value="PKS_MFAS_DH"/>
    <property type="match status" value="1"/>
</dbReference>
<dbReference type="EC" id="2.3.1.94" evidence="7"/>
<dbReference type="Gene3D" id="3.10.129.110">
    <property type="entry name" value="Polyketide synthase dehydratase"/>
    <property type="match status" value="1"/>
</dbReference>
<keyword evidence="3 7" id="KW-0808">Transferase</keyword>
<dbReference type="InterPro" id="IPR001227">
    <property type="entry name" value="Ac_transferase_dom_sf"/>
</dbReference>
<dbReference type="OrthoDB" id="499075at2"/>
<feature type="domain" description="PKS/mFAS DH" evidence="6">
    <location>
        <begin position="1928"/>
        <end position="2230"/>
    </location>
</feature>
<feature type="active site" description="Proton donor; for dehydratase activity" evidence="4">
    <location>
        <position position="2138"/>
    </location>
</feature>
<dbReference type="InterPro" id="IPR020841">
    <property type="entry name" value="PKS_Beta-ketoAc_synthase_dom"/>
</dbReference>
<dbReference type="Gene3D" id="3.10.129.10">
    <property type="entry name" value="Hotdog Thioesterase"/>
    <property type="match status" value="1"/>
</dbReference>
<dbReference type="eggNOG" id="COG3321">
    <property type="taxonomic scope" value="Bacteria"/>
</dbReference>
<gene>
    <name evidence="7" type="ordered locus">Npun_R2175</name>
</gene>
<dbReference type="PANTHER" id="PTHR43775:SF37">
    <property type="entry name" value="SI:DKEY-61P9.11"/>
    <property type="match status" value="1"/>
</dbReference>
<dbReference type="GO" id="GO:0004312">
    <property type="term" value="F:fatty acid synthase activity"/>
    <property type="evidence" value="ECO:0007669"/>
    <property type="project" value="TreeGrafter"/>
</dbReference>
<keyword evidence="2" id="KW-0597">Phosphoprotein</keyword>
<accession>B2J679</accession>
<dbReference type="EC" id="2.3.1.39" evidence="7"/>
<dbReference type="GO" id="GO:0006633">
    <property type="term" value="P:fatty acid biosynthetic process"/>
    <property type="evidence" value="ECO:0007669"/>
    <property type="project" value="TreeGrafter"/>
</dbReference>
<dbReference type="SUPFAM" id="SSF51735">
    <property type="entry name" value="NAD(P)-binding Rossmann-fold domains"/>
    <property type="match status" value="1"/>
</dbReference>
<dbReference type="HOGENOM" id="CLU_231431_0_0_3"/>
<dbReference type="InterPro" id="IPR014043">
    <property type="entry name" value="Acyl_transferase_dom"/>
</dbReference>
<dbReference type="SMART" id="SM00825">
    <property type="entry name" value="PKS_KS"/>
    <property type="match status" value="1"/>
</dbReference>
<dbReference type="GO" id="GO:0047879">
    <property type="term" value="F:erythronolide synthase activity"/>
    <property type="evidence" value="ECO:0007669"/>
    <property type="project" value="UniProtKB-EC"/>
</dbReference>
<proteinExistence type="predicted"/>
<dbReference type="InterPro" id="IPR050091">
    <property type="entry name" value="PKS_NRPS_Biosynth_Enz"/>
</dbReference>
<dbReference type="CDD" id="cd00586">
    <property type="entry name" value="4HBT"/>
    <property type="match status" value="1"/>
</dbReference>
<dbReference type="InterPro" id="IPR032821">
    <property type="entry name" value="PKS_assoc"/>
</dbReference>
<dbReference type="GO" id="GO:0071770">
    <property type="term" value="P:DIM/DIP cell wall layer assembly"/>
    <property type="evidence" value="ECO:0007669"/>
    <property type="project" value="TreeGrafter"/>
</dbReference>
<dbReference type="Pfam" id="PF02801">
    <property type="entry name" value="Ketoacyl-synt_C"/>
    <property type="match status" value="1"/>
</dbReference>
<dbReference type="CDD" id="cd00833">
    <property type="entry name" value="PKS"/>
    <property type="match status" value="1"/>
</dbReference>
<dbReference type="InterPro" id="IPR016035">
    <property type="entry name" value="Acyl_Trfase/lysoPLipase"/>
</dbReference>
<dbReference type="EMBL" id="CP001037">
    <property type="protein sequence ID" value="ACC80779.1"/>
    <property type="molecule type" value="Genomic_DNA"/>
</dbReference>
<dbReference type="GO" id="GO:0005737">
    <property type="term" value="C:cytoplasm"/>
    <property type="evidence" value="ECO:0007669"/>
    <property type="project" value="TreeGrafter"/>
</dbReference>
<feature type="region of interest" description="N-terminal hotdog fold" evidence="4">
    <location>
        <begin position="1928"/>
        <end position="2065"/>
    </location>
</feature>
<dbReference type="InterPro" id="IPR057326">
    <property type="entry name" value="KR_dom"/>
</dbReference>
<dbReference type="RefSeq" id="WP_012408780.1">
    <property type="nucleotide sequence ID" value="NC_010628.1"/>
</dbReference>
<dbReference type="PROSITE" id="PS52004">
    <property type="entry name" value="KS3_2"/>
    <property type="match status" value="1"/>
</dbReference>
<keyword evidence="8" id="KW-1185">Reference proteome</keyword>
<feature type="region of interest" description="C-terminal hotdog fold" evidence="4">
    <location>
        <begin position="2076"/>
        <end position="2230"/>
    </location>
</feature>
<dbReference type="GO" id="GO:0004314">
    <property type="term" value="F:[acyl-carrier-protein] S-malonyltransferase activity"/>
    <property type="evidence" value="ECO:0007669"/>
    <property type="project" value="UniProtKB-EC"/>
</dbReference>
<evidence type="ECO:0000256" key="1">
    <source>
        <dbReference type="ARBA" id="ARBA00022450"/>
    </source>
</evidence>
<feature type="domain" description="Ketosynthase family 3 (KS3)" evidence="5">
    <location>
        <begin position="580"/>
        <end position="1030"/>
    </location>
</feature>
<evidence type="ECO:0000256" key="3">
    <source>
        <dbReference type="ARBA" id="ARBA00022679"/>
    </source>
</evidence>
<dbReference type="eggNOG" id="COG0824">
    <property type="taxonomic scope" value="Bacteria"/>
</dbReference>
<dbReference type="SUPFAM" id="SSF55048">
    <property type="entry name" value="Probable ACP-binding domain of malonyl-CoA ACP transacylase"/>
    <property type="match status" value="1"/>
</dbReference>